<evidence type="ECO:0000313" key="3">
    <source>
        <dbReference type="Proteomes" id="UP001218218"/>
    </source>
</evidence>
<keyword evidence="3" id="KW-1185">Reference proteome</keyword>
<feature type="compositionally biased region" description="Basic residues" evidence="1">
    <location>
        <begin position="460"/>
        <end position="471"/>
    </location>
</feature>
<evidence type="ECO:0000313" key="2">
    <source>
        <dbReference type="EMBL" id="KAJ7321585.1"/>
    </source>
</evidence>
<feature type="compositionally biased region" description="Basic and acidic residues" evidence="1">
    <location>
        <begin position="437"/>
        <end position="459"/>
    </location>
</feature>
<organism evidence="2 3">
    <name type="scientific">Mycena albidolilacea</name>
    <dbReference type="NCBI Taxonomy" id="1033008"/>
    <lineage>
        <taxon>Eukaryota</taxon>
        <taxon>Fungi</taxon>
        <taxon>Dikarya</taxon>
        <taxon>Basidiomycota</taxon>
        <taxon>Agaricomycotina</taxon>
        <taxon>Agaricomycetes</taxon>
        <taxon>Agaricomycetidae</taxon>
        <taxon>Agaricales</taxon>
        <taxon>Marasmiineae</taxon>
        <taxon>Mycenaceae</taxon>
        <taxon>Mycena</taxon>
    </lineage>
</organism>
<gene>
    <name evidence="2" type="ORF">DFH08DRAFT_818442</name>
</gene>
<name>A0AAD6ZG96_9AGAR</name>
<accession>A0AAD6ZG96</accession>
<sequence>MSSDSQDSYGNGGQNSSFFPAYNINLNEFKLTGGPDLMARASDDQLTTGMNHTAGIDWTDTRLSPASTLMLDFGLMNQGPRYDSTLLKNETVAPEDGYIDFDREVDDGLGYCGPLYAPSALLDMNASDMNVHMQVGCRKSFHRFPRCPRLTPRDEPDDRDTESATDDNQPVAPQDIELELNERNILVGKRKSTKSTCAVDGRTKSRYLRGSNTAPQAKQRPWRVHHILLNSLFSRTEFRTNYGDPWGMFADTAIPRPLVTEASVIPRNVFGIPVFPGIDLNIVTPADTRVLIEEYWAHVWASGCEFEVHTKVVKKRHAAWAQALYYDTVKFSLPLALALPQTLNTLHTTIWAEHLVRTSSSFADTPFVFYPKERLMGVNGPLATPALVQVNSDAITTVTVVNPLALQPGNQIVQMEDNALRLQNIVDNPPNPLSMNNEKEDTDTRAKRRVEPDDSEKSSRKLAKRNNKNNHHNGNEGTSSKMDASSNAPRRSSRKAPAKVSAPVSRKTARRRHRHFVLSHECRGYVCSDEEGDAFDNDA</sequence>
<feature type="region of interest" description="Disordered" evidence="1">
    <location>
        <begin position="146"/>
        <end position="174"/>
    </location>
</feature>
<evidence type="ECO:0000256" key="1">
    <source>
        <dbReference type="SAM" id="MobiDB-lite"/>
    </source>
</evidence>
<feature type="region of interest" description="Disordered" evidence="1">
    <location>
        <begin position="196"/>
        <end position="215"/>
    </location>
</feature>
<dbReference type="AlphaFoldDB" id="A0AAD6ZG96"/>
<dbReference type="Proteomes" id="UP001218218">
    <property type="component" value="Unassembled WGS sequence"/>
</dbReference>
<comment type="caution">
    <text evidence="2">The sequence shown here is derived from an EMBL/GenBank/DDBJ whole genome shotgun (WGS) entry which is preliminary data.</text>
</comment>
<dbReference type="EMBL" id="JARIHO010000050">
    <property type="protein sequence ID" value="KAJ7321585.1"/>
    <property type="molecule type" value="Genomic_DNA"/>
</dbReference>
<feature type="compositionally biased region" description="Polar residues" evidence="1">
    <location>
        <begin position="476"/>
        <end position="490"/>
    </location>
</feature>
<reference evidence="2" key="1">
    <citation type="submission" date="2023-03" db="EMBL/GenBank/DDBJ databases">
        <title>Massive genome expansion in bonnet fungi (Mycena s.s.) driven by repeated elements and novel gene families across ecological guilds.</title>
        <authorList>
            <consortium name="Lawrence Berkeley National Laboratory"/>
            <person name="Harder C.B."/>
            <person name="Miyauchi S."/>
            <person name="Viragh M."/>
            <person name="Kuo A."/>
            <person name="Thoen E."/>
            <person name="Andreopoulos B."/>
            <person name="Lu D."/>
            <person name="Skrede I."/>
            <person name="Drula E."/>
            <person name="Henrissat B."/>
            <person name="Morin E."/>
            <person name="Kohler A."/>
            <person name="Barry K."/>
            <person name="LaButti K."/>
            <person name="Morin E."/>
            <person name="Salamov A."/>
            <person name="Lipzen A."/>
            <person name="Mereny Z."/>
            <person name="Hegedus B."/>
            <person name="Baldrian P."/>
            <person name="Stursova M."/>
            <person name="Weitz H."/>
            <person name="Taylor A."/>
            <person name="Grigoriev I.V."/>
            <person name="Nagy L.G."/>
            <person name="Martin F."/>
            <person name="Kauserud H."/>
        </authorList>
    </citation>
    <scope>NUCLEOTIDE SEQUENCE</scope>
    <source>
        <strain evidence="2">CBHHK002</strain>
    </source>
</reference>
<proteinExistence type="predicted"/>
<protein>
    <submittedName>
        <fullName evidence="2">Uncharacterized protein</fullName>
    </submittedName>
</protein>
<feature type="region of interest" description="Disordered" evidence="1">
    <location>
        <begin position="424"/>
        <end position="512"/>
    </location>
</feature>